<dbReference type="EMBL" id="PSQE01000004">
    <property type="protein sequence ID" value="RHN62017.1"/>
    <property type="molecule type" value="Genomic_DNA"/>
</dbReference>
<dbReference type="KEGG" id="mtr:11443924"/>
<evidence type="ECO:0000313" key="2">
    <source>
        <dbReference type="EMBL" id="AES89963.2"/>
    </source>
</evidence>
<dbReference type="HOGENOM" id="CLU_008032_0_0_1"/>
<feature type="compositionally biased region" description="Basic residues" evidence="1">
    <location>
        <begin position="906"/>
        <end position="917"/>
    </location>
</feature>
<dbReference type="AlphaFoldDB" id="G7JGB4"/>
<organism evidence="2 5">
    <name type="scientific">Medicago truncatula</name>
    <name type="common">Barrel medic</name>
    <name type="synonym">Medicago tribuloides</name>
    <dbReference type="NCBI Taxonomy" id="3880"/>
    <lineage>
        <taxon>Eukaryota</taxon>
        <taxon>Viridiplantae</taxon>
        <taxon>Streptophyta</taxon>
        <taxon>Embryophyta</taxon>
        <taxon>Tracheophyta</taxon>
        <taxon>Spermatophyta</taxon>
        <taxon>Magnoliopsida</taxon>
        <taxon>eudicotyledons</taxon>
        <taxon>Gunneridae</taxon>
        <taxon>Pentapetalae</taxon>
        <taxon>rosids</taxon>
        <taxon>fabids</taxon>
        <taxon>Fabales</taxon>
        <taxon>Fabaceae</taxon>
        <taxon>Papilionoideae</taxon>
        <taxon>50 kb inversion clade</taxon>
        <taxon>NPAAA clade</taxon>
        <taxon>Hologalegina</taxon>
        <taxon>IRL clade</taxon>
        <taxon>Trifolieae</taxon>
        <taxon>Medicago</taxon>
    </lineage>
</organism>
<reference evidence="4" key="3">
    <citation type="submission" date="2015-04" db="UniProtKB">
        <authorList>
            <consortium name="EnsemblPlants"/>
        </authorList>
    </citation>
    <scope>IDENTIFICATION</scope>
    <source>
        <strain evidence="4">cv. Jemalong A17</strain>
    </source>
</reference>
<dbReference type="Proteomes" id="UP000002051">
    <property type="component" value="Chromosome 4"/>
</dbReference>
<feature type="region of interest" description="Disordered" evidence="1">
    <location>
        <begin position="667"/>
        <end position="686"/>
    </location>
</feature>
<protein>
    <submittedName>
        <fullName evidence="2">DUF863 family protein</fullName>
    </submittedName>
</protein>
<dbReference type="EnsemblPlants" id="AES89963">
    <property type="protein sequence ID" value="AES89963"/>
    <property type="gene ID" value="MTR_4g082510"/>
</dbReference>
<reference evidence="2 5" key="2">
    <citation type="journal article" date="2014" name="BMC Genomics">
        <title>An improved genome release (version Mt4.0) for the model legume Medicago truncatula.</title>
        <authorList>
            <person name="Tang H."/>
            <person name="Krishnakumar V."/>
            <person name="Bidwell S."/>
            <person name="Rosen B."/>
            <person name="Chan A."/>
            <person name="Zhou S."/>
            <person name="Gentzbittel L."/>
            <person name="Childs K.L."/>
            <person name="Yandell M."/>
            <person name="Gundlach H."/>
            <person name="Mayer K.F."/>
            <person name="Schwartz D.C."/>
            <person name="Town C.D."/>
        </authorList>
    </citation>
    <scope>GENOME REANNOTATION</scope>
    <source>
        <strain evidence="4 5">cv. Jemalong A17</strain>
    </source>
</reference>
<keyword evidence="5" id="KW-1185">Reference proteome</keyword>
<feature type="region of interest" description="Disordered" evidence="1">
    <location>
        <begin position="1010"/>
        <end position="1037"/>
    </location>
</feature>
<dbReference type="PaxDb" id="3880-AES89963"/>
<evidence type="ECO:0000313" key="4">
    <source>
        <dbReference type="EnsemblPlants" id="AES89963"/>
    </source>
</evidence>
<dbReference type="STRING" id="3880.G7JGB4"/>
<dbReference type="Gramene" id="rna24541">
    <property type="protein sequence ID" value="RHN62017.1"/>
    <property type="gene ID" value="gene24541"/>
</dbReference>
<feature type="region of interest" description="Disordered" evidence="1">
    <location>
        <begin position="898"/>
        <end position="923"/>
    </location>
</feature>
<reference evidence="6" key="4">
    <citation type="journal article" date="2018" name="Nat. Plants">
        <title>Whole-genome landscape of Medicago truncatula symbiotic genes.</title>
        <authorList>
            <person name="Pecrix Y."/>
            <person name="Staton S.E."/>
            <person name="Sallet E."/>
            <person name="Lelandais-Briere C."/>
            <person name="Moreau S."/>
            <person name="Carrere S."/>
            <person name="Blein T."/>
            <person name="Jardinaud M.F."/>
            <person name="Latrasse D."/>
            <person name="Zouine M."/>
            <person name="Zahm M."/>
            <person name="Kreplak J."/>
            <person name="Mayjonade B."/>
            <person name="Satge C."/>
            <person name="Perez M."/>
            <person name="Cauet S."/>
            <person name="Marande W."/>
            <person name="Chantry-Darmon C."/>
            <person name="Lopez-Roques C."/>
            <person name="Bouchez O."/>
            <person name="Berard A."/>
            <person name="Debelle F."/>
            <person name="Munos S."/>
            <person name="Bendahmane A."/>
            <person name="Berges H."/>
            <person name="Niebel A."/>
            <person name="Buitink J."/>
            <person name="Frugier F."/>
            <person name="Benhamed M."/>
            <person name="Crespi M."/>
            <person name="Gouzy J."/>
            <person name="Gamas P."/>
        </authorList>
    </citation>
    <scope>NUCLEOTIDE SEQUENCE [LARGE SCALE GENOMIC DNA]</scope>
    <source>
        <strain evidence="6">cv. Jemalong A17</strain>
    </source>
</reference>
<feature type="region of interest" description="Disordered" evidence="1">
    <location>
        <begin position="955"/>
        <end position="985"/>
    </location>
</feature>
<dbReference type="eggNOG" id="ENOG502QQQ0">
    <property type="taxonomic scope" value="Eukaryota"/>
</dbReference>
<reference evidence="2 5" key="1">
    <citation type="journal article" date="2011" name="Nature">
        <title>The Medicago genome provides insight into the evolution of rhizobial symbioses.</title>
        <authorList>
            <person name="Young N.D."/>
            <person name="Debelle F."/>
            <person name="Oldroyd G.E."/>
            <person name="Geurts R."/>
            <person name="Cannon S.B."/>
            <person name="Udvardi M.K."/>
            <person name="Benedito V.A."/>
            <person name="Mayer K.F."/>
            <person name="Gouzy J."/>
            <person name="Schoof H."/>
            <person name="Van de Peer Y."/>
            <person name="Proost S."/>
            <person name="Cook D.R."/>
            <person name="Meyers B.C."/>
            <person name="Spannagl M."/>
            <person name="Cheung F."/>
            <person name="De Mita S."/>
            <person name="Krishnakumar V."/>
            <person name="Gundlach H."/>
            <person name="Zhou S."/>
            <person name="Mudge J."/>
            <person name="Bharti A.K."/>
            <person name="Murray J.D."/>
            <person name="Naoumkina M.A."/>
            <person name="Rosen B."/>
            <person name="Silverstein K.A."/>
            <person name="Tang H."/>
            <person name="Rombauts S."/>
            <person name="Zhao P.X."/>
            <person name="Zhou P."/>
            <person name="Barbe V."/>
            <person name="Bardou P."/>
            <person name="Bechner M."/>
            <person name="Bellec A."/>
            <person name="Berger A."/>
            <person name="Berges H."/>
            <person name="Bidwell S."/>
            <person name="Bisseling T."/>
            <person name="Choisne N."/>
            <person name="Couloux A."/>
            <person name="Denny R."/>
            <person name="Deshpande S."/>
            <person name="Dai X."/>
            <person name="Doyle J.J."/>
            <person name="Dudez A.M."/>
            <person name="Farmer A.D."/>
            <person name="Fouteau S."/>
            <person name="Franken C."/>
            <person name="Gibelin C."/>
            <person name="Gish J."/>
            <person name="Goldstein S."/>
            <person name="Gonzalez A.J."/>
            <person name="Green P.J."/>
            <person name="Hallab A."/>
            <person name="Hartog M."/>
            <person name="Hua A."/>
            <person name="Humphray S.J."/>
            <person name="Jeong D.H."/>
            <person name="Jing Y."/>
            <person name="Jocker A."/>
            <person name="Kenton S.M."/>
            <person name="Kim D.J."/>
            <person name="Klee K."/>
            <person name="Lai H."/>
            <person name="Lang C."/>
            <person name="Lin S."/>
            <person name="Macmil S.L."/>
            <person name="Magdelenat G."/>
            <person name="Matthews L."/>
            <person name="McCorrison J."/>
            <person name="Monaghan E.L."/>
            <person name="Mun J.H."/>
            <person name="Najar F.Z."/>
            <person name="Nicholson C."/>
            <person name="Noirot C."/>
            <person name="O'Bleness M."/>
            <person name="Paule C.R."/>
            <person name="Poulain J."/>
            <person name="Prion F."/>
            <person name="Qin B."/>
            <person name="Qu C."/>
            <person name="Retzel E.F."/>
            <person name="Riddle C."/>
            <person name="Sallet E."/>
            <person name="Samain S."/>
            <person name="Samson N."/>
            <person name="Sanders I."/>
            <person name="Saurat O."/>
            <person name="Scarpelli C."/>
            <person name="Schiex T."/>
            <person name="Segurens B."/>
            <person name="Severin A.J."/>
            <person name="Sherrier D.J."/>
            <person name="Shi R."/>
            <person name="Sims S."/>
            <person name="Singer S.R."/>
            <person name="Sinharoy S."/>
            <person name="Sterck L."/>
            <person name="Viollet A."/>
            <person name="Wang B.B."/>
            <person name="Wang K."/>
            <person name="Wang M."/>
            <person name="Wang X."/>
            <person name="Warfsmann J."/>
            <person name="Weissenbach J."/>
            <person name="White D.D."/>
            <person name="White J.D."/>
            <person name="Wiley G.B."/>
            <person name="Wincker P."/>
            <person name="Xing Y."/>
            <person name="Yang L."/>
            <person name="Yao Z."/>
            <person name="Ying F."/>
            <person name="Zhai J."/>
            <person name="Zhou L."/>
            <person name="Zuber A."/>
            <person name="Denarie J."/>
            <person name="Dixon R.A."/>
            <person name="May G.D."/>
            <person name="Schwartz D.C."/>
            <person name="Rogers J."/>
            <person name="Quetier F."/>
            <person name="Town C.D."/>
            <person name="Roe B.A."/>
        </authorList>
    </citation>
    <scope>NUCLEOTIDE SEQUENCE [LARGE SCALE GENOMIC DNA]</scope>
    <source>
        <strain evidence="2">A17</strain>
        <strain evidence="4 5">cv. Jemalong A17</strain>
    </source>
</reference>
<accession>A0A0C3X141</accession>
<dbReference type="EMBL" id="CM001220">
    <property type="protein sequence ID" value="AES89963.2"/>
    <property type="molecule type" value="Genomic_DNA"/>
</dbReference>
<feature type="compositionally biased region" description="Basic and acidic residues" evidence="1">
    <location>
        <begin position="224"/>
        <end position="235"/>
    </location>
</feature>
<evidence type="ECO:0000313" key="6">
    <source>
        <dbReference type="Proteomes" id="UP000265566"/>
    </source>
</evidence>
<dbReference type="PANTHER" id="PTHR33167">
    <property type="entry name" value="TRANSCRIPTION FACTOR, PUTATIVE (DUF863)-RELATED"/>
    <property type="match status" value="1"/>
</dbReference>
<dbReference type="PANTHER" id="PTHR33167:SF4">
    <property type="entry name" value="TRANSCRIPTION FACTOR, PUTATIVE (DUF863)-RELATED"/>
    <property type="match status" value="1"/>
</dbReference>
<sequence>MGTKVQSLPGYYSMRDLNEESSSCGWPLFYGDKALANGQYYQNHLPSAATDVCSAYDKDFVKQMMLEHEAIFKNQVFELHRLYRIQRDLMDEVKMKELHRNHGSVGTSFSPGPLPTQITSEDAKKCNVPSFPITGSSACDRPSVSGVAGIHSPFGSNKGINKQTCLFQSPNGSSSKDVEILESRPSKVRRKMFDLDLPADEYIDTDEGEKSSDEKISGTTTPDRSCRNGKGDDVKLFFGNGGKTGGQEDTSRSEQSLRSRNGLADLNEPVQVDETNDAACIPHLNDKPYQGATECANLSAKQKSRLFGFPTEDLLNSHHASSSNGYLKNDVNGKGWISSKETGQAKSSSNPIPQVFKQEQSFFSPQKMQDVLGKGPEPTSDYLSNRSNTGLWREKTIGGLDIRERNNAYSNGKHPESIISSHSPGLFATAPSSDFAKSWSQSAWNMASSSLNQKLMSVQMPPSPFLNASGALSRSSQSHQSNGILGDRWPLNINSKHNPGFHCEASVQNGFNPRIAEHFNNGSVNYNKGSNLICNDMIARKDINLNVRLSNGLSNDLATQSSLGIRDREQKHEEQLAVLPWLRSKDICKNETQNAGSNRCLTNGGLSFLQVASVSYKDDTGKGSSVTSGLCSNVVEPSRIEASESCSEKKILGVPIFGMPLISAKESPSPISPSVSVPSPSGTKLAENNRKNRVLDINLPCDADVLEVDMDKQAATEVIVCREGLPKMEDNSRNQFDLNLSMSEDEAVLTTIPTTNVKMKMVIDLEVPAVPETEEDVIPEEKQLETPSVSPPSPQVTVEQPQDDFMKYAAEAIVSMSSLCCNQVDDVTRSPSESPMVDPLSWFADVASSRGKICKGKGVSSSKEMDYFESMTLQLEDMKEEDYMPKPLVPENFMVEETGTTSLPTRTRKGPARRGRQRRDFQRDILPGLTSLSRHEVTEDLQTFGGLMKATGHAWHSGLTRRSSSRNGCGRGRRRSQVPPSPPPPVATIETCTPLMQQLNNVEVGLEDRSLTGWGKTTRRPRRQRCPAGIPPSIRLT</sequence>
<dbReference type="Pfam" id="PF05904">
    <property type="entry name" value="DUF863"/>
    <property type="match status" value="2"/>
</dbReference>
<evidence type="ECO:0000313" key="5">
    <source>
        <dbReference type="Proteomes" id="UP000002051"/>
    </source>
</evidence>
<evidence type="ECO:0000256" key="1">
    <source>
        <dbReference type="SAM" id="MobiDB-lite"/>
    </source>
</evidence>
<evidence type="ECO:0000313" key="3">
    <source>
        <dbReference type="EMBL" id="RHN62017.1"/>
    </source>
</evidence>
<dbReference type="OrthoDB" id="630817at2759"/>
<feature type="compositionally biased region" description="Low complexity" evidence="1">
    <location>
        <begin position="667"/>
        <end position="681"/>
    </location>
</feature>
<proteinExistence type="predicted"/>
<dbReference type="Proteomes" id="UP000265566">
    <property type="component" value="Chromosome 4"/>
</dbReference>
<feature type="region of interest" description="Disordered" evidence="1">
    <location>
        <begin position="468"/>
        <end position="487"/>
    </location>
</feature>
<dbReference type="InterPro" id="IPR008581">
    <property type="entry name" value="DUF863_pln"/>
</dbReference>
<reference evidence="3" key="5">
    <citation type="journal article" date="2018" name="Nat. Plants">
        <title>Whole-genome landscape of Medicago truncatula symbiotic genes.</title>
        <authorList>
            <person name="Pecrix Y."/>
            <person name="Gamas P."/>
            <person name="Carrere S."/>
        </authorList>
    </citation>
    <scope>NUCLEOTIDE SEQUENCE</scope>
    <source>
        <tissue evidence="3">Leaves</tissue>
    </source>
</reference>
<gene>
    <name evidence="4" type="primary">11443924</name>
    <name evidence="2" type="ordered locus">MTR_4g082510</name>
    <name evidence="3" type="ORF">MtrunA17_Chr4g0042861</name>
</gene>
<feature type="region of interest" description="Disordered" evidence="1">
    <location>
        <begin position="200"/>
        <end position="264"/>
    </location>
</feature>
<name>G7JGB4_MEDTR</name>
<accession>G7JGB4</accession>
<feature type="compositionally biased region" description="Polar residues" evidence="1">
    <location>
        <begin position="470"/>
        <end position="483"/>
    </location>
</feature>